<evidence type="ECO:0000313" key="12">
    <source>
        <dbReference type="EMBL" id="PVD20639.1"/>
    </source>
</evidence>
<evidence type="ECO:0000256" key="8">
    <source>
        <dbReference type="RuleBase" id="RU000688"/>
    </source>
</evidence>
<feature type="transmembrane region" description="Helical" evidence="10">
    <location>
        <begin position="103"/>
        <end position="123"/>
    </location>
</feature>
<comment type="subcellular location">
    <subcellularLocation>
        <location evidence="1">Membrane</location>
        <topology evidence="1">Multi-pass membrane protein</topology>
    </subcellularLocation>
</comment>
<dbReference type="Proteomes" id="UP000245119">
    <property type="component" value="Linkage Group LG12"/>
</dbReference>
<dbReference type="SUPFAM" id="SSF81321">
    <property type="entry name" value="Family A G protein-coupled receptor-like"/>
    <property type="match status" value="1"/>
</dbReference>
<evidence type="ECO:0000256" key="2">
    <source>
        <dbReference type="ARBA" id="ARBA00022692"/>
    </source>
</evidence>
<evidence type="ECO:0000256" key="3">
    <source>
        <dbReference type="ARBA" id="ARBA00022989"/>
    </source>
</evidence>
<keyword evidence="3 10" id="KW-1133">Transmembrane helix</keyword>
<name>A0A2T7NHI7_POMCA</name>
<keyword evidence="6 8" id="KW-0675">Receptor</keyword>
<evidence type="ECO:0000256" key="1">
    <source>
        <dbReference type="ARBA" id="ARBA00004141"/>
    </source>
</evidence>
<evidence type="ECO:0000313" key="13">
    <source>
        <dbReference type="Proteomes" id="UP000245119"/>
    </source>
</evidence>
<feature type="domain" description="G-protein coupled receptors family 1 profile" evidence="11">
    <location>
        <begin position="45"/>
        <end position="416"/>
    </location>
</feature>
<feature type="region of interest" description="Disordered" evidence="9">
    <location>
        <begin position="312"/>
        <end position="349"/>
    </location>
</feature>
<dbReference type="PANTHER" id="PTHR45695">
    <property type="entry name" value="LEUCOKININ RECEPTOR-RELATED"/>
    <property type="match status" value="1"/>
</dbReference>
<organism evidence="12 13">
    <name type="scientific">Pomacea canaliculata</name>
    <name type="common">Golden apple snail</name>
    <dbReference type="NCBI Taxonomy" id="400727"/>
    <lineage>
        <taxon>Eukaryota</taxon>
        <taxon>Metazoa</taxon>
        <taxon>Spiralia</taxon>
        <taxon>Lophotrochozoa</taxon>
        <taxon>Mollusca</taxon>
        <taxon>Gastropoda</taxon>
        <taxon>Caenogastropoda</taxon>
        <taxon>Architaenioglossa</taxon>
        <taxon>Ampullarioidea</taxon>
        <taxon>Ampullariidae</taxon>
        <taxon>Pomacea</taxon>
    </lineage>
</organism>
<dbReference type="EMBL" id="PZQS01000012">
    <property type="protein sequence ID" value="PVD20639.1"/>
    <property type="molecule type" value="Genomic_DNA"/>
</dbReference>
<sequence length="439" mass="49681">MMSSDTNMTPESGVQYLRELSLQSWNNRLPVVVYLCLLVVVGAVGNVLSFLVYFLRFPDSSTRVFVLTMSLCDLVTNIVGLPLQILTIRYAYDSFDIYLCRSMFLFATIPTQASGFYLVLVAFDRYHRICKPFKKHLSSGQAWKLVAGATGAATLMFVPFTGFYGYHSVDSPLPGVKAVMCWVHDPYRDTFYPTAYLIIVGMSFSAGLLLVATFYLLIGMTVFRRRFGKNFSQSNPISLALRARRESCADDVSGTPSDVGCSQATSSIELRHVTYHIPAIVTDRPHDREQGNIPRGRDMRAGSIYTVPLITRPEDPPTDVTTRLTVEPQERDKDTTGTSSLNARRSKNYRQRSRTTLMMAVLTGLYIVNWLPHLIMRLLLKDPVNMCTNFTDCGMNLYGLCLRSYYLNSAVNALVYSFCNPRFRLQCRLLFTRRPHHGR</sequence>
<evidence type="ECO:0000256" key="9">
    <source>
        <dbReference type="SAM" id="MobiDB-lite"/>
    </source>
</evidence>
<keyword evidence="2 8" id="KW-0812">Transmembrane</keyword>
<feature type="transmembrane region" description="Helical" evidence="10">
    <location>
        <begin position="143"/>
        <end position="166"/>
    </location>
</feature>
<dbReference type="OrthoDB" id="6153266at2759"/>
<evidence type="ECO:0000256" key="5">
    <source>
        <dbReference type="ARBA" id="ARBA00023136"/>
    </source>
</evidence>
<evidence type="ECO:0000259" key="11">
    <source>
        <dbReference type="PROSITE" id="PS50262"/>
    </source>
</evidence>
<dbReference type="GO" id="GO:0004930">
    <property type="term" value="F:G protein-coupled receptor activity"/>
    <property type="evidence" value="ECO:0007669"/>
    <property type="project" value="UniProtKB-KW"/>
</dbReference>
<accession>A0A2T7NHI7</accession>
<keyword evidence="7 8" id="KW-0807">Transducer</keyword>
<evidence type="ECO:0000256" key="10">
    <source>
        <dbReference type="SAM" id="Phobius"/>
    </source>
</evidence>
<dbReference type="PANTHER" id="PTHR45695:SF9">
    <property type="entry name" value="LEUCOKININ RECEPTOR"/>
    <property type="match status" value="1"/>
</dbReference>
<evidence type="ECO:0000256" key="7">
    <source>
        <dbReference type="ARBA" id="ARBA00023224"/>
    </source>
</evidence>
<comment type="caution">
    <text evidence="12">The sequence shown here is derived from an EMBL/GenBank/DDBJ whole genome shotgun (WGS) entry which is preliminary data.</text>
</comment>
<dbReference type="PROSITE" id="PS50262">
    <property type="entry name" value="G_PROTEIN_RECEP_F1_2"/>
    <property type="match status" value="1"/>
</dbReference>
<proteinExistence type="inferred from homology"/>
<dbReference type="PROSITE" id="PS00237">
    <property type="entry name" value="G_PROTEIN_RECEP_F1_1"/>
    <property type="match status" value="1"/>
</dbReference>
<dbReference type="InterPro" id="IPR000276">
    <property type="entry name" value="GPCR_Rhodpsn"/>
</dbReference>
<feature type="transmembrane region" description="Helical" evidence="10">
    <location>
        <begin position="395"/>
        <end position="419"/>
    </location>
</feature>
<feature type="transmembrane region" description="Helical" evidence="10">
    <location>
        <begin position="64"/>
        <end position="83"/>
    </location>
</feature>
<feature type="transmembrane region" description="Helical" evidence="10">
    <location>
        <begin position="195"/>
        <end position="218"/>
    </location>
</feature>
<dbReference type="Gene3D" id="1.20.1070.10">
    <property type="entry name" value="Rhodopsin 7-helix transmembrane proteins"/>
    <property type="match status" value="2"/>
</dbReference>
<dbReference type="OMA" id="CWIDDEY"/>
<dbReference type="Pfam" id="PF00001">
    <property type="entry name" value="7tm_1"/>
    <property type="match status" value="1"/>
</dbReference>
<feature type="transmembrane region" description="Helical" evidence="10">
    <location>
        <begin position="31"/>
        <end position="55"/>
    </location>
</feature>
<dbReference type="PRINTS" id="PR00237">
    <property type="entry name" value="GPCRRHODOPSN"/>
</dbReference>
<dbReference type="CDD" id="cd00637">
    <property type="entry name" value="7tm_classA_rhodopsin-like"/>
    <property type="match status" value="1"/>
</dbReference>
<keyword evidence="5 10" id="KW-0472">Membrane</keyword>
<dbReference type="GO" id="GO:0005886">
    <property type="term" value="C:plasma membrane"/>
    <property type="evidence" value="ECO:0007669"/>
    <property type="project" value="TreeGrafter"/>
</dbReference>
<feature type="transmembrane region" description="Helical" evidence="10">
    <location>
        <begin position="355"/>
        <end position="375"/>
    </location>
</feature>
<comment type="similarity">
    <text evidence="8">Belongs to the G-protein coupled receptor 1 family.</text>
</comment>
<reference evidence="12 13" key="1">
    <citation type="submission" date="2018-04" db="EMBL/GenBank/DDBJ databases">
        <title>The genome of golden apple snail Pomacea canaliculata provides insight into stress tolerance and invasive adaptation.</title>
        <authorList>
            <person name="Liu C."/>
            <person name="Liu B."/>
            <person name="Ren Y."/>
            <person name="Zhang Y."/>
            <person name="Wang H."/>
            <person name="Li S."/>
            <person name="Jiang F."/>
            <person name="Yin L."/>
            <person name="Zhang G."/>
            <person name="Qian W."/>
            <person name="Fan W."/>
        </authorList>
    </citation>
    <scope>NUCLEOTIDE SEQUENCE [LARGE SCALE GENOMIC DNA]</scope>
    <source>
        <strain evidence="12">SZHN2017</strain>
        <tissue evidence="12">Muscle</tissue>
    </source>
</reference>
<evidence type="ECO:0000256" key="4">
    <source>
        <dbReference type="ARBA" id="ARBA00023040"/>
    </source>
</evidence>
<gene>
    <name evidence="12" type="ORF">C0Q70_18797</name>
</gene>
<evidence type="ECO:0000256" key="6">
    <source>
        <dbReference type="ARBA" id="ARBA00023170"/>
    </source>
</evidence>
<keyword evidence="13" id="KW-1185">Reference proteome</keyword>
<dbReference type="InterPro" id="IPR017452">
    <property type="entry name" value="GPCR_Rhodpsn_7TM"/>
</dbReference>
<protein>
    <recommendedName>
        <fullName evidence="11">G-protein coupled receptors family 1 profile domain-containing protein</fullName>
    </recommendedName>
</protein>
<dbReference type="AlphaFoldDB" id="A0A2T7NHI7"/>
<keyword evidence="4 8" id="KW-0297">G-protein coupled receptor</keyword>